<evidence type="ECO:0000256" key="4">
    <source>
        <dbReference type="SAM" id="SignalP"/>
    </source>
</evidence>
<feature type="signal peptide" evidence="4">
    <location>
        <begin position="1"/>
        <end position="27"/>
    </location>
</feature>
<reference evidence="6 7" key="1">
    <citation type="submission" date="2019-09" db="EMBL/GenBank/DDBJ databases">
        <authorList>
            <person name="Park J.-S."/>
            <person name="Choi H.-J."/>
        </authorList>
    </citation>
    <scope>NUCLEOTIDE SEQUENCE [LARGE SCALE GENOMIC DNA]</scope>
    <source>
        <strain evidence="6 7">176SS1-4</strain>
    </source>
</reference>
<dbReference type="CDD" id="cd06268">
    <property type="entry name" value="PBP1_ABC_transporter_LIVBP-like"/>
    <property type="match status" value="1"/>
</dbReference>
<feature type="chain" id="PRO_5023845119" evidence="4">
    <location>
        <begin position="28"/>
        <end position="421"/>
    </location>
</feature>
<evidence type="ECO:0000259" key="5">
    <source>
        <dbReference type="Pfam" id="PF13458"/>
    </source>
</evidence>
<dbReference type="PANTHER" id="PTHR30483">
    <property type="entry name" value="LEUCINE-SPECIFIC-BINDING PROTEIN"/>
    <property type="match status" value="1"/>
</dbReference>
<proteinExistence type="inferred from homology"/>
<dbReference type="SUPFAM" id="SSF53822">
    <property type="entry name" value="Periplasmic binding protein-like I"/>
    <property type="match status" value="1"/>
</dbReference>
<dbReference type="InterPro" id="IPR051010">
    <property type="entry name" value="BCAA_transport"/>
</dbReference>
<dbReference type="RefSeq" id="WP_150445391.1">
    <property type="nucleotide sequence ID" value="NZ_VYQE01000003.1"/>
</dbReference>
<dbReference type="Proteomes" id="UP000326554">
    <property type="component" value="Unassembled WGS sequence"/>
</dbReference>
<dbReference type="Pfam" id="PF13458">
    <property type="entry name" value="Peripla_BP_6"/>
    <property type="match status" value="1"/>
</dbReference>
<protein>
    <submittedName>
        <fullName evidence="6">ABC transporter substrate-binding protein</fullName>
    </submittedName>
</protein>
<evidence type="ECO:0000256" key="2">
    <source>
        <dbReference type="ARBA" id="ARBA00022729"/>
    </source>
</evidence>
<comment type="similarity">
    <text evidence="1">Belongs to the leucine-binding protein family.</text>
</comment>
<sequence>MTKTFSTRIAATATGALLAFAPVVASAQEGEPIKMGHLTYHTGPFNAVGDLFDGITNFAVDVVNEDPPLGRPIEVLHRDIGTLGEAQVARRLLDSDNVEILLNAAHNYLSYRDFALDHVAENGRPIMPSVHGGAIDSEYGGTAEEPLFRGSPMDSAQGVAAVVHAHNAGAENVVVVASEIAGSQLQKDGAVKAAEELGMEVLAVIDVQAQAPTYRSVISRIGGMNPDAVVFFSPGEDGGTFVKNAAEAGNSWLLIGSSDWLLEEFSATATMSAIDRHEAVLAAGFTHADTPAWETMQELWENSEYADLGEPSNSYALQYYDLIVLSALAIEQAGSTDPEAWSEAMYAISSGDGEQVYSYAEGLEKIRAGEAINYEGVTGAMDYTDTGVVSGLFGVFEWTDLETLEQTATVDGAEVLRLDQL</sequence>
<keyword evidence="7" id="KW-1185">Reference proteome</keyword>
<keyword evidence="2 4" id="KW-0732">Signal</keyword>
<gene>
    <name evidence="6" type="ORF">F3S47_11415</name>
</gene>
<dbReference type="EMBL" id="VYQE01000003">
    <property type="protein sequence ID" value="KAA9008107.1"/>
    <property type="molecule type" value="Genomic_DNA"/>
</dbReference>
<keyword evidence="3" id="KW-0813">Transport</keyword>
<evidence type="ECO:0000313" key="6">
    <source>
        <dbReference type="EMBL" id="KAA9008107.1"/>
    </source>
</evidence>
<accession>A0A5J5GJ07</accession>
<evidence type="ECO:0000313" key="7">
    <source>
        <dbReference type="Proteomes" id="UP000326554"/>
    </source>
</evidence>
<evidence type="ECO:0000256" key="3">
    <source>
        <dbReference type="ARBA" id="ARBA00022970"/>
    </source>
</evidence>
<keyword evidence="3" id="KW-0029">Amino-acid transport</keyword>
<dbReference type="InterPro" id="IPR028081">
    <property type="entry name" value="Leu-bd"/>
</dbReference>
<dbReference type="GO" id="GO:0006865">
    <property type="term" value="P:amino acid transport"/>
    <property type="evidence" value="ECO:0007669"/>
    <property type="project" value="UniProtKB-KW"/>
</dbReference>
<name>A0A5J5GJ07_9RHOB</name>
<dbReference type="Gene3D" id="3.40.50.2300">
    <property type="match status" value="2"/>
</dbReference>
<evidence type="ECO:0000256" key="1">
    <source>
        <dbReference type="ARBA" id="ARBA00010062"/>
    </source>
</evidence>
<dbReference type="InterPro" id="IPR028082">
    <property type="entry name" value="Peripla_BP_I"/>
</dbReference>
<dbReference type="PANTHER" id="PTHR30483:SF6">
    <property type="entry name" value="PERIPLASMIC BINDING PROTEIN OF ABC TRANSPORTER FOR NATURAL AMINO ACIDS"/>
    <property type="match status" value="1"/>
</dbReference>
<comment type="caution">
    <text evidence="6">The sequence shown here is derived from an EMBL/GenBank/DDBJ whole genome shotgun (WGS) entry which is preliminary data.</text>
</comment>
<feature type="domain" description="Leucine-binding protein" evidence="5">
    <location>
        <begin position="32"/>
        <end position="349"/>
    </location>
</feature>
<dbReference type="AlphaFoldDB" id="A0A5J5GJ07"/>
<organism evidence="6 7">
    <name type="scientific">Histidinibacterium aquaticum</name>
    <dbReference type="NCBI Taxonomy" id="2613962"/>
    <lineage>
        <taxon>Bacteria</taxon>
        <taxon>Pseudomonadati</taxon>
        <taxon>Pseudomonadota</taxon>
        <taxon>Alphaproteobacteria</taxon>
        <taxon>Rhodobacterales</taxon>
        <taxon>Paracoccaceae</taxon>
        <taxon>Histidinibacterium</taxon>
    </lineage>
</organism>